<reference evidence="2 3" key="1">
    <citation type="submission" date="2018-10" db="EMBL/GenBank/DDBJ databases">
        <title>Genome assembly for a Yunnan-Guizhou Plateau 3E fish, Anabarilius grahami (Regan), and its evolutionary and genetic applications.</title>
        <authorList>
            <person name="Jiang W."/>
        </authorList>
    </citation>
    <scope>NUCLEOTIDE SEQUENCE [LARGE SCALE GENOMIC DNA]</scope>
    <source>
        <strain evidence="2">AG-KIZ</strain>
        <tissue evidence="2">Muscle</tissue>
    </source>
</reference>
<feature type="compositionally biased region" description="Basic residues" evidence="1">
    <location>
        <begin position="150"/>
        <end position="162"/>
    </location>
</feature>
<feature type="region of interest" description="Disordered" evidence="1">
    <location>
        <begin position="294"/>
        <end position="337"/>
    </location>
</feature>
<comment type="caution">
    <text evidence="2">The sequence shown here is derived from an EMBL/GenBank/DDBJ whole genome shotgun (WGS) entry which is preliminary data.</text>
</comment>
<dbReference type="Proteomes" id="UP000281406">
    <property type="component" value="Unassembled WGS sequence"/>
</dbReference>
<keyword evidence="3" id="KW-1185">Reference proteome</keyword>
<feature type="compositionally biased region" description="Pro residues" evidence="1">
    <location>
        <begin position="195"/>
        <end position="204"/>
    </location>
</feature>
<dbReference type="EMBL" id="RJVU01036174">
    <property type="protein sequence ID" value="ROL46863.1"/>
    <property type="molecule type" value="Genomic_DNA"/>
</dbReference>
<name>A0A3N0YL11_ANAGA</name>
<gene>
    <name evidence="2" type="ORF">DPX16_20515</name>
</gene>
<dbReference type="OrthoDB" id="8963682at2759"/>
<accession>A0A3N0YL11</accession>
<dbReference type="AlphaFoldDB" id="A0A3N0YL11"/>
<feature type="compositionally biased region" description="Pro residues" evidence="1">
    <location>
        <begin position="323"/>
        <end position="337"/>
    </location>
</feature>
<feature type="compositionally biased region" description="Pro residues" evidence="1">
    <location>
        <begin position="295"/>
        <end position="314"/>
    </location>
</feature>
<proteinExistence type="predicted"/>
<evidence type="ECO:0000313" key="3">
    <source>
        <dbReference type="Proteomes" id="UP000281406"/>
    </source>
</evidence>
<sequence>MGLFFLSEAPASPMPPTPVSAADRLIGLLQDGRSLERYVEDFVELAFLTNWSDACLNTLFLEGLDESTIRFDEPDDYVSLNDTINLILYLNGSDFVVEEVLDVTCISRPVPPETRAAWPVRQSPSSSTYPSSELFPCVLPDSQPSVGSGRSKRRKRKKAKRPKFPEFSTSVQPKSPEFSASVQSKSPEFSASVQPKPPEFPASEPAPVPVGLLIVYEGMSWTPFPDPSPAFNVPTPAAAEPAPAVAVHEPTPAQASTPFLRLFKLLLNPLKYFFWGGLLPVGGEYVGGVSTDIDPPWPPTDIDPPWPPKAPDLPWPSMASDPPWRPPCPSVPLPAPA</sequence>
<feature type="compositionally biased region" description="Polar residues" evidence="1">
    <location>
        <begin position="167"/>
        <end position="193"/>
    </location>
</feature>
<evidence type="ECO:0008006" key="4">
    <source>
        <dbReference type="Google" id="ProtNLM"/>
    </source>
</evidence>
<feature type="compositionally biased region" description="Low complexity" evidence="1">
    <location>
        <begin position="123"/>
        <end position="132"/>
    </location>
</feature>
<evidence type="ECO:0000256" key="1">
    <source>
        <dbReference type="SAM" id="MobiDB-lite"/>
    </source>
</evidence>
<evidence type="ECO:0000313" key="2">
    <source>
        <dbReference type="EMBL" id="ROL46863.1"/>
    </source>
</evidence>
<organism evidence="2 3">
    <name type="scientific">Anabarilius grahami</name>
    <name type="common">Kanglang fish</name>
    <name type="synonym">Barilius grahami</name>
    <dbReference type="NCBI Taxonomy" id="495550"/>
    <lineage>
        <taxon>Eukaryota</taxon>
        <taxon>Metazoa</taxon>
        <taxon>Chordata</taxon>
        <taxon>Craniata</taxon>
        <taxon>Vertebrata</taxon>
        <taxon>Euteleostomi</taxon>
        <taxon>Actinopterygii</taxon>
        <taxon>Neopterygii</taxon>
        <taxon>Teleostei</taxon>
        <taxon>Ostariophysi</taxon>
        <taxon>Cypriniformes</taxon>
        <taxon>Xenocyprididae</taxon>
        <taxon>Xenocypridinae</taxon>
        <taxon>Xenocypridinae incertae sedis</taxon>
        <taxon>Anabarilius</taxon>
    </lineage>
</organism>
<feature type="region of interest" description="Disordered" evidence="1">
    <location>
        <begin position="116"/>
        <end position="204"/>
    </location>
</feature>
<protein>
    <recommendedName>
        <fullName evidence="4">Retrotransposon gag domain-containing protein</fullName>
    </recommendedName>
</protein>